<dbReference type="NCBIfam" id="NF000582">
    <property type="entry name" value="PRK00006.1"/>
    <property type="match status" value="1"/>
</dbReference>
<comment type="catalytic activity">
    <reaction evidence="8">
        <text>a (3R)-hydroxyacyl-[ACP] = a (2E)-enoyl-[ACP] + H2O</text>
        <dbReference type="Rhea" id="RHEA:13097"/>
        <dbReference type="Rhea" id="RHEA-COMP:9925"/>
        <dbReference type="Rhea" id="RHEA-COMP:9945"/>
        <dbReference type="ChEBI" id="CHEBI:15377"/>
        <dbReference type="ChEBI" id="CHEBI:78784"/>
        <dbReference type="ChEBI" id="CHEBI:78827"/>
        <dbReference type="EC" id="4.2.1.59"/>
    </reaction>
</comment>
<name>A0ABM7EZ86_9FLAO</name>
<dbReference type="Proteomes" id="UP000217805">
    <property type="component" value="Chromosome"/>
</dbReference>
<dbReference type="PANTHER" id="PTHR30272">
    <property type="entry name" value="3-HYDROXYACYL-[ACYL-CARRIER-PROTEIN] DEHYDRATASE"/>
    <property type="match status" value="1"/>
</dbReference>
<dbReference type="InterPro" id="IPR013114">
    <property type="entry name" value="FabA_FabZ"/>
</dbReference>
<protein>
    <recommendedName>
        <fullName evidence="8">3-hydroxyacyl-[acyl-carrier-protein] dehydratase FabZ</fullName>
        <ecNumber evidence="8">4.2.1.59</ecNumber>
    </recommendedName>
    <alternativeName>
        <fullName evidence="8">(3R)-hydroxymyristoyl-[acyl-carrier-protein] dehydratase</fullName>
        <shortName evidence="8">(3R)-hydroxymyristoyl-ACP dehydrase</shortName>
    </alternativeName>
    <alternativeName>
        <fullName evidence="8">Beta-hydroxyacyl-ACP dehydratase</fullName>
    </alternativeName>
</protein>
<proteinExistence type="inferred from homology"/>
<evidence type="ECO:0000256" key="4">
    <source>
        <dbReference type="ARBA" id="ARBA00022556"/>
    </source>
</evidence>
<evidence type="ECO:0000313" key="10">
    <source>
        <dbReference type="Proteomes" id="UP000217805"/>
    </source>
</evidence>
<dbReference type="Gene3D" id="3.10.129.10">
    <property type="entry name" value="Hotdog Thioesterase"/>
    <property type="match status" value="1"/>
</dbReference>
<sequence length="190" mass="22055">MESQFIFYNPDNYIIMQFLKELMNKIQTFKKNDIPEFDLKKKPILDIKSIMKILPHKPPFLLVDKIIDLTENSIVGVKNVTMNEFFFIGHFPREPIMPGVLQIEALAQVGGILVLNKLSHPELYSTYFLKIDKVKFKQKIVPGDIIIFQVDLLESMKRGIVHMKGKGYVNNKLVVEAEVVAKIVRNYEKF</sequence>
<dbReference type="HAMAP" id="MF_00406">
    <property type="entry name" value="FabZ"/>
    <property type="match status" value="1"/>
</dbReference>
<evidence type="ECO:0000256" key="6">
    <source>
        <dbReference type="ARBA" id="ARBA00023239"/>
    </source>
</evidence>
<evidence type="ECO:0000256" key="7">
    <source>
        <dbReference type="ARBA" id="ARBA00025049"/>
    </source>
</evidence>
<evidence type="ECO:0000256" key="5">
    <source>
        <dbReference type="ARBA" id="ARBA00023098"/>
    </source>
</evidence>
<evidence type="ECO:0000256" key="1">
    <source>
        <dbReference type="ARBA" id="ARBA00004496"/>
    </source>
</evidence>
<dbReference type="CDD" id="cd01288">
    <property type="entry name" value="FabZ"/>
    <property type="match status" value="1"/>
</dbReference>
<dbReference type="EMBL" id="AP014609">
    <property type="protein sequence ID" value="BAR92317.1"/>
    <property type="molecule type" value="Genomic_DNA"/>
</dbReference>
<keyword evidence="5 8" id="KW-0443">Lipid metabolism</keyword>
<dbReference type="RefSeq" id="WP_244270724.1">
    <property type="nucleotide sequence ID" value="NZ_AP014609.1"/>
</dbReference>
<evidence type="ECO:0000256" key="8">
    <source>
        <dbReference type="HAMAP-Rule" id="MF_00406"/>
    </source>
</evidence>
<accession>A0ABM7EZ86</accession>
<evidence type="ECO:0000256" key="2">
    <source>
        <dbReference type="ARBA" id="ARBA00022490"/>
    </source>
</evidence>
<comment type="subcellular location">
    <subcellularLocation>
        <location evidence="1 8">Cytoplasm</location>
    </subcellularLocation>
</comment>
<dbReference type="InterPro" id="IPR010084">
    <property type="entry name" value="FabZ"/>
</dbReference>
<feature type="active site" evidence="8">
    <location>
        <position position="90"/>
    </location>
</feature>
<keyword evidence="2 8" id="KW-0963">Cytoplasm</keyword>
<dbReference type="SUPFAM" id="SSF54637">
    <property type="entry name" value="Thioesterase/thiol ester dehydrase-isomerase"/>
    <property type="match status" value="1"/>
</dbReference>
<dbReference type="InterPro" id="IPR029069">
    <property type="entry name" value="HotDog_dom_sf"/>
</dbReference>
<comment type="function">
    <text evidence="7 8">Involved in unsaturated fatty acids biosynthesis. Catalyzes the dehydration of short chain beta-hydroxyacyl-ACPs and long chain saturated and unsaturated beta-hydroxyacyl-ACPs.</text>
</comment>
<dbReference type="EC" id="4.2.1.59" evidence="8"/>
<gene>
    <name evidence="8" type="primary">fabZ</name>
    <name evidence="9" type="ORF">BPAY_602</name>
</gene>
<reference evidence="9 10" key="1">
    <citation type="journal article" date="2015" name="Microbes Environ.">
        <title>An Efficient Strategy Developed for Next-Generation Sequencing of Endosymbiont Genomes Performed Using Crude DNA Isolated from Host Tissues: A Case Study of Blattabacterium cuenoti Inhabiting the Fat Bodies of Cockroaches.</title>
        <authorList>
            <person name="Kinjo Y."/>
            <person name="Saitoh S."/>
            <person name="Tokuda G."/>
        </authorList>
    </citation>
    <scope>NUCLEOTIDE SEQUENCE [LARGE SCALE GENOMIC DNA]</scope>
    <source>
        <strain evidence="9 10">BPAY</strain>
    </source>
</reference>
<comment type="similarity">
    <text evidence="8">Belongs to the thioester dehydratase family. FabZ subfamily.</text>
</comment>
<evidence type="ECO:0000313" key="9">
    <source>
        <dbReference type="EMBL" id="BAR92317.1"/>
    </source>
</evidence>
<dbReference type="NCBIfam" id="TIGR01750">
    <property type="entry name" value="fabZ"/>
    <property type="match status" value="1"/>
</dbReference>
<dbReference type="Pfam" id="PF07977">
    <property type="entry name" value="FabA"/>
    <property type="match status" value="1"/>
</dbReference>
<evidence type="ECO:0000256" key="3">
    <source>
        <dbReference type="ARBA" id="ARBA00022516"/>
    </source>
</evidence>
<keyword evidence="6 8" id="KW-0456">Lyase</keyword>
<keyword evidence="10" id="KW-1185">Reference proteome</keyword>
<keyword evidence="3 8" id="KW-0444">Lipid biosynthesis</keyword>
<organism evidence="9 10">
    <name type="scientific">Blattabacterium cuenoti BPAY</name>
    <dbReference type="NCBI Taxonomy" id="1457031"/>
    <lineage>
        <taxon>Bacteria</taxon>
        <taxon>Pseudomonadati</taxon>
        <taxon>Bacteroidota</taxon>
        <taxon>Flavobacteriia</taxon>
        <taxon>Flavobacteriales</taxon>
        <taxon>Blattabacteriaceae</taxon>
        <taxon>Blattabacterium</taxon>
    </lineage>
</organism>
<dbReference type="PANTHER" id="PTHR30272:SF1">
    <property type="entry name" value="3-HYDROXYACYL-[ACYL-CARRIER-PROTEIN] DEHYDRATASE"/>
    <property type="match status" value="1"/>
</dbReference>
<keyword evidence="4 8" id="KW-0441">Lipid A biosynthesis</keyword>